<keyword evidence="2" id="KW-1185">Reference proteome</keyword>
<dbReference type="EMBL" id="LVYD01000024">
    <property type="protein sequence ID" value="OQP65364.1"/>
    <property type="molecule type" value="Genomic_DNA"/>
</dbReference>
<evidence type="ECO:0008006" key="3">
    <source>
        <dbReference type="Google" id="ProtNLM"/>
    </source>
</evidence>
<dbReference type="Proteomes" id="UP000192796">
    <property type="component" value="Unassembled WGS sequence"/>
</dbReference>
<sequence length="218" mass="25334">MSTIAMNTTMPLLTPLEPHNKYAPVFECRLANGQVTVALRPLSLHDWPYAGKWLCREFTRRQASGAQLPEKHLRETFCTMLQCDFAQPFIGLINDQPAFLIEICDGDKHCDGLEEGPHVFDNGDHAIRLILSPTAINTRYFSRYALLSSLEHFFSYSQVKRIVWELHEKDRYNINLANQLSFMAGETPHWPGIHVFLYPREIFNRFSANYHVHMQKWP</sequence>
<comment type="caution">
    <text evidence="1">The sequence shown here is derived from an EMBL/GenBank/DDBJ whole genome shotgun (WGS) entry which is preliminary data.</text>
</comment>
<accession>A0A1V9G4A8</accession>
<protein>
    <recommendedName>
        <fullName evidence="3">N-acetyltransferase domain-containing protein</fullName>
    </recommendedName>
</protein>
<organism evidence="1 2">
    <name type="scientific">Niastella vici</name>
    <dbReference type="NCBI Taxonomy" id="1703345"/>
    <lineage>
        <taxon>Bacteria</taxon>
        <taxon>Pseudomonadati</taxon>
        <taxon>Bacteroidota</taxon>
        <taxon>Chitinophagia</taxon>
        <taxon>Chitinophagales</taxon>
        <taxon>Chitinophagaceae</taxon>
        <taxon>Niastella</taxon>
    </lineage>
</organism>
<evidence type="ECO:0000313" key="2">
    <source>
        <dbReference type="Proteomes" id="UP000192796"/>
    </source>
</evidence>
<name>A0A1V9G4A8_9BACT</name>
<dbReference type="AlphaFoldDB" id="A0A1V9G4A8"/>
<dbReference type="InterPro" id="IPR016181">
    <property type="entry name" value="Acyl_CoA_acyltransferase"/>
</dbReference>
<reference evidence="1 2" key="1">
    <citation type="submission" date="2016-03" db="EMBL/GenBank/DDBJ databases">
        <title>Niastella vici sp. nov., isolated from farmland soil.</title>
        <authorList>
            <person name="Chen L."/>
            <person name="Wang D."/>
            <person name="Yang S."/>
            <person name="Wang G."/>
        </authorList>
    </citation>
    <scope>NUCLEOTIDE SEQUENCE [LARGE SCALE GENOMIC DNA]</scope>
    <source>
        <strain evidence="1 2">DJ57</strain>
    </source>
</reference>
<dbReference type="STRING" id="1703345.A3860_16995"/>
<proteinExistence type="predicted"/>
<dbReference type="Gene3D" id="3.40.630.30">
    <property type="match status" value="1"/>
</dbReference>
<gene>
    <name evidence="1" type="ORF">A3860_16995</name>
</gene>
<evidence type="ECO:0000313" key="1">
    <source>
        <dbReference type="EMBL" id="OQP65364.1"/>
    </source>
</evidence>
<dbReference type="SUPFAM" id="SSF55729">
    <property type="entry name" value="Acyl-CoA N-acyltransferases (Nat)"/>
    <property type="match status" value="1"/>
</dbReference>